<evidence type="ECO:0000256" key="15">
    <source>
        <dbReference type="ARBA" id="ARBA00083186"/>
    </source>
</evidence>
<evidence type="ECO:0000256" key="3">
    <source>
        <dbReference type="ARBA" id="ARBA00011738"/>
    </source>
</evidence>
<evidence type="ECO:0000313" key="19">
    <source>
        <dbReference type="Proteomes" id="UP000179279"/>
    </source>
</evidence>
<dbReference type="NCBIfam" id="TIGR00042">
    <property type="entry name" value="RdgB/HAM1 family non-canonical purine NTP pyrophosphatase"/>
    <property type="match status" value="1"/>
</dbReference>
<dbReference type="GO" id="GO:0009117">
    <property type="term" value="P:nucleotide metabolic process"/>
    <property type="evidence" value="ECO:0007669"/>
    <property type="project" value="UniProtKB-KW"/>
</dbReference>
<comment type="similarity">
    <text evidence="2 17">Belongs to the HAM1 NTPase family.</text>
</comment>
<dbReference type="GO" id="GO:0009146">
    <property type="term" value="P:purine nucleoside triphosphate catabolic process"/>
    <property type="evidence" value="ECO:0007669"/>
    <property type="project" value="UniProtKB-ARBA"/>
</dbReference>
<dbReference type="GO" id="GO:0035870">
    <property type="term" value="F:dITP diphosphatase activity"/>
    <property type="evidence" value="ECO:0007669"/>
    <property type="project" value="UniProtKB-ARBA"/>
</dbReference>
<evidence type="ECO:0000256" key="6">
    <source>
        <dbReference type="ARBA" id="ARBA00022801"/>
    </source>
</evidence>
<dbReference type="Gene3D" id="3.90.950.10">
    <property type="match status" value="1"/>
</dbReference>
<dbReference type="SUPFAM" id="SSF52972">
    <property type="entry name" value="ITPase-like"/>
    <property type="match status" value="1"/>
</dbReference>
<evidence type="ECO:0000256" key="12">
    <source>
        <dbReference type="ARBA" id="ARBA00071289"/>
    </source>
</evidence>
<comment type="cofactor">
    <cofactor evidence="1">
        <name>Mg(2+)</name>
        <dbReference type="ChEBI" id="CHEBI:18420"/>
    </cofactor>
</comment>
<keyword evidence="7" id="KW-0460">Magnesium</keyword>
<dbReference type="GO" id="GO:0036222">
    <property type="term" value="F:XTP diphosphatase activity"/>
    <property type="evidence" value="ECO:0007669"/>
    <property type="project" value="UniProtKB-ARBA"/>
</dbReference>
<dbReference type="Proteomes" id="UP000179279">
    <property type="component" value="Unassembled WGS sequence"/>
</dbReference>
<evidence type="ECO:0000313" key="18">
    <source>
        <dbReference type="EMBL" id="OGY31744.1"/>
    </source>
</evidence>
<dbReference type="Pfam" id="PF01725">
    <property type="entry name" value="Ham1p_like"/>
    <property type="match status" value="1"/>
</dbReference>
<sequence length="195" mass="22359">MGKILVATRNKIKFQEYESLLSQVNLDLISLFDAGINQVYDEIGDSYLDIAKNKAEFYSKYSHLPVVADTSGLEIHALRGFPGIYSHRWMKGTFKEINNSLLERMSGTKNRLANLLVVIIYLNKKNFVYFEGKIKVEIAYKAEGTMGFGYDPIIYVPEKKRTLAQIPLFERNQISHRAIALQKLASFLRKYKPPS</sequence>
<dbReference type="CDD" id="cd00515">
    <property type="entry name" value="HAM1"/>
    <property type="match status" value="1"/>
</dbReference>
<dbReference type="GO" id="GO:0036220">
    <property type="term" value="F:ITP diphosphatase activity"/>
    <property type="evidence" value="ECO:0007669"/>
    <property type="project" value="UniProtKB-EC"/>
</dbReference>
<dbReference type="GO" id="GO:0046872">
    <property type="term" value="F:metal ion binding"/>
    <property type="evidence" value="ECO:0007669"/>
    <property type="project" value="UniProtKB-KW"/>
</dbReference>
<evidence type="ECO:0000256" key="16">
    <source>
        <dbReference type="ARBA" id="ARBA00083635"/>
    </source>
</evidence>
<keyword evidence="4" id="KW-0479">Metal-binding</keyword>
<dbReference type="GO" id="GO:0005829">
    <property type="term" value="C:cytosol"/>
    <property type="evidence" value="ECO:0007669"/>
    <property type="project" value="TreeGrafter"/>
</dbReference>
<proteinExistence type="inferred from homology"/>
<evidence type="ECO:0000256" key="10">
    <source>
        <dbReference type="ARBA" id="ARBA00052017"/>
    </source>
</evidence>
<organism evidence="18 19">
    <name type="scientific">Candidatus Woykebacteria bacterium RIFCSPLOWO2_01_FULL_41_12</name>
    <dbReference type="NCBI Taxonomy" id="1802604"/>
    <lineage>
        <taxon>Bacteria</taxon>
        <taxon>Candidatus Woykeibacteriota</taxon>
    </lineage>
</organism>
<comment type="catalytic activity">
    <reaction evidence="10">
        <text>XTP + H2O = XMP + diphosphate + H(+)</text>
        <dbReference type="Rhea" id="RHEA:28610"/>
        <dbReference type="ChEBI" id="CHEBI:15377"/>
        <dbReference type="ChEBI" id="CHEBI:15378"/>
        <dbReference type="ChEBI" id="CHEBI:33019"/>
        <dbReference type="ChEBI" id="CHEBI:57464"/>
        <dbReference type="ChEBI" id="CHEBI:61314"/>
        <dbReference type="EC" id="3.6.1.66"/>
    </reaction>
</comment>
<keyword evidence="5" id="KW-0547">Nucleotide-binding</keyword>
<evidence type="ECO:0000256" key="11">
    <source>
        <dbReference type="ARBA" id="ARBA00066468"/>
    </source>
</evidence>
<dbReference type="AlphaFoldDB" id="A0A1G1WVL7"/>
<dbReference type="FunFam" id="3.90.950.10:FF:000001">
    <property type="entry name" value="dITP/XTP pyrophosphatase"/>
    <property type="match status" value="1"/>
</dbReference>
<dbReference type="GO" id="GO:0000166">
    <property type="term" value="F:nucleotide binding"/>
    <property type="evidence" value="ECO:0007669"/>
    <property type="project" value="UniProtKB-KW"/>
</dbReference>
<evidence type="ECO:0000256" key="4">
    <source>
        <dbReference type="ARBA" id="ARBA00022723"/>
    </source>
</evidence>
<evidence type="ECO:0000256" key="14">
    <source>
        <dbReference type="ARBA" id="ARBA00078805"/>
    </source>
</evidence>
<accession>A0A1G1WVL7</accession>
<evidence type="ECO:0000256" key="9">
    <source>
        <dbReference type="ARBA" id="ARBA00051875"/>
    </source>
</evidence>
<comment type="catalytic activity">
    <reaction evidence="9">
        <text>dITP + H2O = dIMP + diphosphate + H(+)</text>
        <dbReference type="Rhea" id="RHEA:28342"/>
        <dbReference type="ChEBI" id="CHEBI:15377"/>
        <dbReference type="ChEBI" id="CHEBI:15378"/>
        <dbReference type="ChEBI" id="CHEBI:33019"/>
        <dbReference type="ChEBI" id="CHEBI:61194"/>
        <dbReference type="ChEBI" id="CHEBI:61382"/>
        <dbReference type="EC" id="3.6.1.66"/>
    </reaction>
</comment>
<protein>
    <recommendedName>
        <fullName evidence="12">dITP/XTP pyrophosphatase</fullName>
        <ecNumber evidence="11">3.6.1.66</ecNumber>
    </recommendedName>
    <alternativeName>
        <fullName evidence="13">Non-canonical purine NTP pyrophosphatase</fullName>
    </alternativeName>
    <alternativeName>
        <fullName evidence="14">Non-standard purine NTP pyrophosphatase</fullName>
    </alternativeName>
    <alternativeName>
        <fullName evidence="16">Nucleoside-triphosphate diphosphatase</fullName>
    </alternativeName>
    <alternativeName>
        <fullName evidence="15">Nucleoside-triphosphate pyrophosphatase</fullName>
    </alternativeName>
</protein>
<comment type="caution">
    <text evidence="18">The sequence shown here is derived from an EMBL/GenBank/DDBJ whole genome shotgun (WGS) entry which is preliminary data.</text>
</comment>
<dbReference type="EC" id="3.6.1.66" evidence="11"/>
<gene>
    <name evidence="18" type="ORF">A3A57_02600</name>
</gene>
<name>A0A1G1WVL7_9BACT</name>
<dbReference type="PANTHER" id="PTHR11067">
    <property type="entry name" value="INOSINE TRIPHOSPHATE PYROPHOSPHATASE/HAM1 PROTEIN"/>
    <property type="match status" value="1"/>
</dbReference>
<dbReference type="InterPro" id="IPR029001">
    <property type="entry name" value="ITPase-like_fam"/>
</dbReference>
<dbReference type="InterPro" id="IPR002637">
    <property type="entry name" value="RdgB/HAM1"/>
</dbReference>
<evidence type="ECO:0000256" key="13">
    <source>
        <dbReference type="ARBA" id="ARBA00075987"/>
    </source>
</evidence>
<evidence type="ECO:0000256" key="2">
    <source>
        <dbReference type="ARBA" id="ARBA00008023"/>
    </source>
</evidence>
<keyword evidence="6 17" id="KW-0378">Hydrolase</keyword>
<reference evidence="18 19" key="1">
    <citation type="journal article" date="2016" name="Nat. Commun.">
        <title>Thousands of microbial genomes shed light on interconnected biogeochemical processes in an aquifer system.</title>
        <authorList>
            <person name="Anantharaman K."/>
            <person name="Brown C.T."/>
            <person name="Hug L.A."/>
            <person name="Sharon I."/>
            <person name="Castelle C.J."/>
            <person name="Probst A.J."/>
            <person name="Thomas B.C."/>
            <person name="Singh A."/>
            <person name="Wilkins M.J."/>
            <person name="Karaoz U."/>
            <person name="Brodie E.L."/>
            <person name="Williams K.H."/>
            <person name="Hubbard S.S."/>
            <person name="Banfield J.F."/>
        </authorList>
    </citation>
    <scope>NUCLEOTIDE SEQUENCE [LARGE SCALE GENOMIC DNA]</scope>
</reference>
<keyword evidence="8" id="KW-0546">Nucleotide metabolism</keyword>
<evidence type="ECO:0000256" key="7">
    <source>
        <dbReference type="ARBA" id="ARBA00022842"/>
    </source>
</evidence>
<evidence type="ECO:0000256" key="5">
    <source>
        <dbReference type="ARBA" id="ARBA00022741"/>
    </source>
</evidence>
<dbReference type="EMBL" id="MHDA01000027">
    <property type="protein sequence ID" value="OGY31744.1"/>
    <property type="molecule type" value="Genomic_DNA"/>
</dbReference>
<dbReference type="PANTHER" id="PTHR11067:SF9">
    <property type="entry name" value="INOSINE TRIPHOSPHATE PYROPHOSPHATASE"/>
    <property type="match status" value="1"/>
</dbReference>
<comment type="subunit">
    <text evidence="3">Homodimer.</text>
</comment>
<evidence type="ECO:0000256" key="17">
    <source>
        <dbReference type="RuleBase" id="RU003781"/>
    </source>
</evidence>
<evidence type="ECO:0000256" key="1">
    <source>
        <dbReference type="ARBA" id="ARBA00001946"/>
    </source>
</evidence>
<evidence type="ECO:0000256" key="8">
    <source>
        <dbReference type="ARBA" id="ARBA00023080"/>
    </source>
</evidence>